<accession>A0AB39HI33</accession>
<name>A0AB39HI33_9VIBR</name>
<dbReference type="InterPro" id="IPR015017">
    <property type="entry name" value="DUF1904"/>
</dbReference>
<dbReference type="KEGG" id="vih:AB0763_03935"/>
<dbReference type="Pfam" id="PF08921">
    <property type="entry name" value="DUF1904"/>
    <property type="match status" value="1"/>
</dbReference>
<dbReference type="RefSeq" id="WP_306101541.1">
    <property type="nucleotide sequence ID" value="NZ_CP162601.1"/>
</dbReference>
<sequence length="110" mass="12688">MPHLRFRALDSQHVQSLSQSLLAPLQPLMACPNEDFTFEKVASDFYFSGLTTSAYPFVEVLWFDRGQEKQDLIATIITEQVRHLRPDSQDIAVIFHALSPARYYDNGQHY</sequence>
<proteinExistence type="predicted"/>
<evidence type="ECO:0000313" key="1">
    <source>
        <dbReference type="EMBL" id="XDK25800.1"/>
    </source>
</evidence>
<organism evidence="1">
    <name type="scientific">Vibrio sp. HB236076</name>
    <dbReference type="NCBI Taxonomy" id="3232307"/>
    <lineage>
        <taxon>Bacteria</taxon>
        <taxon>Pseudomonadati</taxon>
        <taxon>Pseudomonadota</taxon>
        <taxon>Gammaproteobacteria</taxon>
        <taxon>Vibrionales</taxon>
        <taxon>Vibrionaceae</taxon>
        <taxon>Vibrio</taxon>
    </lineage>
</organism>
<dbReference type="EMBL" id="CP162601">
    <property type="protein sequence ID" value="XDK25800.1"/>
    <property type="molecule type" value="Genomic_DNA"/>
</dbReference>
<gene>
    <name evidence="1" type="ORF">AB0763_03935</name>
</gene>
<dbReference type="Gene3D" id="3.30.429.10">
    <property type="entry name" value="Macrophage Migration Inhibitory Factor"/>
    <property type="match status" value="1"/>
</dbReference>
<reference evidence="1" key="1">
    <citation type="submission" date="2024-07" db="EMBL/GenBank/DDBJ databases">
        <title>Genome Analysis of a Potential Novel Vibrio Species Secreting pH- and Thermo-stable Alginate Lyase and its Application in Producing Alginate Oligosaccharides.</title>
        <authorList>
            <person name="Huang H."/>
            <person name="Bao K."/>
        </authorList>
    </citation>
    <scope>NUCLEOTIDE SEQUENCE</scope>
    <source>
        <strain evidence="1">HB236076</strain>
    </source>
</reference>
<dbReference type="SUPFAM" id="SSF55331">
    <property type="entry name" value="Tautomerase/MIF"/>
    <property type="match status" value="1"/>
</dbReference>
<dbReference type="AlphaFoldDB" id="A0AB39HI33"/>
<dbReference type="InterPro" id="IPR014347">
    <property type="entry name" value="Tautomerase/MIF_sf"/>
</dbReference>
<protein>
    <submittedName>
        <fullName evidence="1">DUF1904 domain-containing protein</fullName>
    </submittedName>
</protein>